<dbReference type="Proteomes" id="UP000324629">
    <property type="component" value="Unassembled WGS sequence"/>
</dbReference>
<keyword evidence="11" id="KW-1185">Reference proteome</keyword>
<gene>
    <name evidence="10" type="ORF">DEA37_0014649</name>
</gene>
<comment type="subcellular location">
    <subcellularLocation>
        <location evidence="1 6">Nucleus</location>
    </subcellularLocation>
</comment>
<name>A0A5J4P365_9TREM</name>
<dbReference type="InterPro" id="IPR022649">
    <property type="entry name" value="Pr_cel_nuc_antig_C"/>
</dbReference>
<dbReference type="FunFam" id="3.10.150.10:FF:000008">
    <property type="entry name" value="Proliferating cell nuclear antigen"/>
    <property type="match status" value="1"/>
</dbReference>
<dbReference type="PRINTS" id="PR00339">
    <property type="entry name" value="PCNACYCLIN"/>
</dbReference>
<evidence type="ECO:0000313" key="10">
    <source>
        <dbReference type="EMBL" id="KAA3682396.1"/>
    </source>
</evidence>
<dbReference type="GO" id="GO:0006272">
    <property type="term" value="P:leading strand elongation"/>
    <property type="evidence" value="ECO:0007669"/>
    <property type="project" value="TreeGrafter"/>
</dbReference>
<evidence type="ECO:0000256" key="6">
    <source>
        <dbReference type="RuleBase" id="RU000641"/>
    </source>
</evidence>
<dbReference type="HAMAP" id="MF_00317">
    <property type="entry name" value="DNApol_clamp_arch"/>
    <property type="match status" value="1"/>
</dbReference>
<dbReference type="PROSITE" id="PS01251">
    <property type="entry name" value="PCNA_1"/>
    <property type="match status" value="1"/>
</dbReference>
<feature type="domain" description="Proliferating cell nuclear antigen PCNA N-terminal" evidence="8">
    <location>
        <begin position="1"/>
        <end position="135"/>
    </location>
</feature>
<keyword evidence="5 6" id="KW-0539">Nucleus</keyword>
<dbReference type="NCBIfam" id="TIGR00590">
    <property type="entry name" value="pcna"/>
    <property type="match status" value="1"/>
</dbReference>
<feature type="domain" description="Proliferating cell nuclear antigen PCNA C-terminal" evidence="9">
    <location>
        <begin position="138"/>
        <end position="265"/>
    </location>
</feature>
<protein>
    <recommendedName>
        <fullName evidence="6">DNA sliding clamp PCNA</fullName>
    </recommendedName>
</protein>
<comment type="caution">
    <text evidence="10">The sequence shown here is derived from an EMBL/GenBank/DDBJ whole genome shotgun (WGS) entry which is preliminary data.</text>
</comment>
<dbReference type="GO" id="GO:0006275">
    <property type="term" value="P:regulation of DNA replication"/>
    <property type="evidence" value="ECO:0007669"/>
    <property type="project" value="InterPro"/>
</dbReference>
<evidence type="ECO:0000256" key="7">
    <source>
        <dbReference type="RuleBase" id="RU003671"/>
    </source>
</evidence>
<sequence length="271" mass="29934">MFEARLNQADIWKKVIDAIKDLVQEATLDCTENGISLQAMDNAHVSLVSLLLRSDGFETYRCDRNLSLGLNITRYFELICIQPSSTSKILKCASGTDAVTLKAGDKADTLTFVFESRNQEKVSDFEIKLMDLDVDHLGIPDTDYKCVIKMPSSELQRICRDLSQIGDSVVISVAKDGVSFSSTGDLGTGNIKLSQSANADKPEEAVSIEMNEAVSMTYSLHYFNIFTKATPLSSQVVLSLTENVPAVVEFNIDDLGYIRYYLAPKIEDDAD</sequence>
<evidence type="ECO:0000256" key="5">
    <source>
        <dbReference type="ARBA" id="ARBA00023242"/>
    </source>
</evidence>
<comment type="function">
    <text evidence="6">This protein is an auxiliary protein of DNA polymerase delta and is involved in the control of eukaryotic DNA replication by increasing the polymerase's processivity during elongation of the leading strand.</text>
</comment>
<dbReference type="Pfam" id="PF00705">
    <property type="entry name" value="PCNA_N"/>
    <property type="match status" value="1"/>
</dbReference>
<dbReference type="CDD" id="cd00577">
    <property type="entry name" value="PCNA"/>
    <property type="match status" value="1"/>
</dbReference>
<dbReference type="InterPro" id="IPR022648">
    <property type="entry name" value="Pr_cel_nuc_antig_N"/>
</dbReference>
<dbReference type="InterPro" id="IPR046938">
    <property type="entry name" value="DNA_clamp_sf"/>
</dbReference>
<organism evidence="10 11">
    <name type="scientific">Paragonimus westermani</name>
    <dbReference type="NCBI Taxonomy" id="34504"/>
    <lineage>
        <taxon>Eukaryota</taxon>
        <taxon>Metazoa</taxon>
        <taxon>Spiralia</taxon>
        <taxon>Lophotrochozoa</taxon>
        <taxon>Platyhelminthes</taxon>
        <taxon>Trematoda</taxon>
        <taxon>Digenea</taxon>
        <taxon>Plagiorchiida</taxon>
        <taxon>Troglotremata</taxon>
        <taxon>Troglotrematidae</taxon>
        <taxon>Paragonimus</taxon>
    </lineage>
</organism>
<evidence type="ECO:0000256" key="1">
    <source>
        <dbReference type="ARBA" id="ARBA00004123"/>
    </source>
</evidence>
<accession>A0A5J4P365</accession>
<dbReference type="InterPro" id="IPR000730">
    <property type="entry name" value="Pr_cel_nuc_antig"/>
</dbReference>
<evidence type="ECO:0000313" key="11">
    <source>
        <dbReference type="Proteomes" id="UP000324629"/>
    </source>
</evidence>
<keyword evidence="3 7" id="KW-0235">DNA replication</keyword>
<dbReference type="EMBL" id="QNGE01000020">
    <property type="protein sequence ID" value="KAA3682396.1"/>
    <property type="molecule type" value="Genomic_DNA"/>
</dbReference>
<evidence type="ECO:0000259" key="8">
    <source>
        <dbReference type="Pfam" id="PF00705"/>
    </source>
</evidence>
<dbReference type="FunFam" id="3.10.150.10:FF:000006">
    <property type="entry name" value="Proliferating cell nuclear antigen"/>
    <property type="match status" value="1"/>
</dbReference>
<reference evidence="10 11" key="1">
    <citation type="journal article" date="2019" name="Gigascience">
        <title>Whole-genome sequence of the oriental lung fluke Paragonimus westermani.</title>
        <authorList>
            <person name="Oey H."/>
            <person name="Zakrzewski M."/>
            <person name="Narain K."/>
            <person name="Devi K.R."/>
            <person name="Agatsuma T."/>
            <person name="Nawaratna S."/>
            <person name="Gobert G.N."/>
            <person name="Jones M.K."/>
            <person name="Ragan M.A."/>
            <person name="McManus D.P."/>
            <person name="Krause L."/>
        </authorList>
    </citation>
    <scope>NUCLEOTIDE SEQUENCE [LARGE SCALE GENOMIC DNA]</scope>
    <source>
        <strain evidence="10 11">IND2009</strain>
    </source>
</reference>
<dbReference type="GO" id="GO:0043626">
    <property type="term" value="C:PCNA complex"/>
    <property type="evidence" value="ECO:0007669"/>
    <property type="project" value="TreeGrafter"/>
</dbReference>
<comment type="similarity">
    <text evidence="2 7">Belongs to the PCNA family.</text>
</comment>
<dbReference type="GO" id="GO:0019985">
    <property type="term" value="P:translesion synthesis"/>
    <property type="evidence" value="ECO:0007669"/>
    <property type="project" value="TreeGrafter"/>
</dbReference>
<evidence type="ECO:0000256" key="3">
    <source>
        <dbReference type="ARBA" id="ARBA00022705"/>
    </source>
</evidence>
<dbReference type="SUPFAM" id="SSF55979">
    <property type="entry name" value="DNA clamp"/>
    <property type="match status" value="2"/>
</dbReference>
<dbReference type="GO" id="GO:0006298">
    <property type="term" value="P:mismatch repair"/>
    <property type="evidence" value="ECO:0007669"/>
    <property type="project" value="TreeGrafter"/>
</dbReference>
<evidence type="ECO:0000256" key="2">
    <source>
        <dbReference type="ARBA" id="ARBA00010462"/>
    </source>
</evidence>
<dbReference type="Gene3D" id="3.70.10.10">
    <property type="match status" value="1"/>
</dbReference>
<dbReference type="Pfam" id="PF02747">
    <property type="entry name" value="PCNA_C"/>
    <property type="match status" value="1"/>
</dbReference>
<dbReference type="GO" id="GO:0030337">
    <property type="term" value="F:DNA polymerase processivity factor activity"/>
    <property type="evidence" value="ECO:0007669"/>
    <property type="project" value="InterPro"/>
</dbReference>
<dbReference type="GO" id="GO:0003677">
    <property type="term" value="F:DNA binding"/>
    <property type="evidence" value="ECO:0007669"/>
    <property type="project" value="UniProtKB-KW"/>
</dbReference>
<evidence type="ECO:0000259" key="9">
    <source>
        <dbReference type="Pfam" id="PF02747"/>
    </source>
</evidence>
<dbReference type="FunFam" id="3.70.10.10:FF:000001">
    <property type="entry name" value="Proliferating cell nuclear antigen"/>
    <property type="match status" value="1"/>
</dbReference>
<proteinExistence type="inferred from homology"/>
<dbReference type="PANTHER" id="PTHR11352">
    <property type="entry name" value="PROLIFERATING CELL NUCLEAR ANTIGEN"/>
    <property type="match status" value="1"/>
</dbReference>
<dbReference type="InterPro" id="IPR022659">
    <property type="entry name" value="Pr_cel_nuc_antig_CS"/>
</dbReference>
<evidence type="ECO:0000256" key="4">
    <source>
        <dbReference type="ARBA" id="ARBA00023125"/>
    </source>
</evidence>
<keyword evidence="4 7" id="KW-0238">DNA-binding</keyword>
<dbReference type="AlphaFoldDB" id="A0A5J4P365"/>
<dbReference type="PANTHER" id="PTHR11352:SF0">
    <property type="entry name" value="PROLIFERATING CELL NUCLEAR ANTIGEN"/>
    <property type="match status" value="1"/>
</dbReference>